<protein>
    <submittedName>
        <fullName evidence="1">Magnesium transporter</fullName>
    </submittedName>
</protein>
<dbReference type="AlphaFoldDB" id="A0A9X9A4F3"/>
<name>A0A9X9A4F3_BACCE</name>
<reference evidence="1 2" key="1">
    <citation type="journal article" date="2019" name="Environ. Microbiol.">
        <title>An active ?-lactamase is a part of an orchestrated cell wall stress resistance network of Bacillus subtilis and related rhizosphere species.</title>
        <authorList>
            <person name="Bucher T."/>
            <person name="Keren-Paz A."/>
            <person name="Hausser J."/>
            <person name="Olender T."/>
            <person name="Cytryn E."/>
            <person name="Kolodkin-Gal I."/>
        </authorList>
    </citation>
    <scope>NUCLEOTIDE SEQUENCE [LARGE SCALE GENOMIC DNA]</scope>
    <source>
        <strain evidence="1 2">I32</strain>
    </source>
</reference>
<evidence type="ECO:0000313" key="1">
    <source>
        <dbReference type="EMBL" id="TKI94418.1"/>
    </source>
</evidence>
<proteinExistence type="predicted"/>
<dbReference type="InterPro" id="IPR045861">
    <property type="entry name" value="CorA_cytoplasmic_dom"/>
</dbReference>
<dbReference type="EMBL" id="SZOH01002533">
    <property type="protein sequence ID" value="TKI94418.1"/>
    <property type="molecule type" value="Genomic_DNA"/>
</dbReference>
<gene>
    <name evidence="1" type="ORF">FC695_28710</name>
</gene>
<sequence length="177" mass="21128">MECIKMTKWSWYHVKTSELEKISSIIPRDVISYFSQFVKKISSPCENGLYVYTLSPSQTCVYGSFLYDQDKKDAKIQKFLHYFVAHGILITVQEKEEEDFQKLIHNFSMGIKNCNSSAEGMCAILSIFISHYLRKVDYFENNFRNVLWDFYHHNNIAVLERIYHIRHELFMNTHVFR</sequence>
<evidence type="ECO:0000313" key="2">
    <source>
        <dbReference type="Proteomes" id="UP000308444"/>
    </source>
</evidence>
<comment type="caution">
    <text evidence="1">The sequence shown here is derived from an EMBL/GenBank/DDBJ whole genome shotgun (WGS) entry which is preliminary data.</text>
</comment>
<dbReference type="Proteomes" id="UP000308444">
    <property type="component" value="Unassembled WGS sequence"/>
</dbReference>
<feature type="non-terminal residue" evidence="1">
    <location>
        <position position="177"/>
    </location>
</feature>
<accession>A0A9X9A4F3</accession>
<organism evidence="1 2">
    <name type="scientific">Bacillus cereus</name>
    <dbReference type="NCBI Taxonomy" id="1396"/>
    <lineage>
        <taxon>Bacteria</taxon>
        <taxon>Bacillati</taxon>
        <taxon>Bacillota</taxon>
        <taxon>Bacilli</taxon>
        <taxon>Bacillales</taxon>
        <taxon>Bacillaceae</taxon>
        <taxon>Bacillus</taxon>
        <taxon>Bacillus cereus group</taxon>
    </lineage>
</organism>
<dbReference type="SUPFAM" id="SSF143865">
    <property type="entry name" value="CorA soluble domain-like"/>
    <property type="match status" value="1"/>
</dbReference>